<dbReference type="EMBL" id="JAAIUW010000007">
    <property type="protein sequence ID" value="KAF7823012.1"/>
    <property type="molecule type" value="Genomic_DNA"/>
</dbReference>
<dbReference type="Proteomes" id="UP000634136">
    <property type="component" value="Unassembled WGS sequence"/>
</dbReference>
<comment type="caution">
    <text evidence="1">The sequence shown here is derived from an EMBL/GenBank/DDBJ whole genome shotgun (WGS) entry which is preliminary data.</text>
</comment>
<evidence type="ECO:0000313" key="2">
    <source>
        <dbReference type="Proteomes" id="UP000634136"/>
    </source>
</evidence>
<protein>
    <submittedName>
        <fullName evidence="1">Uncharacterized protein</fullName>
    </submittedName>
</protein>
<sequence length="76" mass="8919">MRFVKNNGLREGAKCSREARNVEFIQFRNEYKKLERRRRVYMGEGTTTSSAAWCGGNGCFRRWPRGLALDSDEVLW</sequence>
<evidence type="ECO:0000313" key="1">
    <source>
        <dbReference type="EMBL" id="KAF7823012.1"/>
    </source>
</evidence>
<name>A0A834WHK3_9FABA</name>
<dbReference type="AlphaFoldDB" id="A0A834WHK3"/>
<gene>
    <name evidence="1" type="ORF">G2W53_021156</name>
</gene>
<proteinExistence type="predicted"/>
<reference evidence="1" key="1">
    <citation type="submission" date="2020-09" db="EMBL/GenBank/DDBJ databases">
        <title>Genome-Enabled Discovery of Anthraquinone Biosynthesis in Senna tora.</title>
        <authorList>
            <person name="Kang S.-H."/>
            <person name="Pandey R.P."/>
            <person name="Lee C.-M."/>
            <person name="Sim J.-S."/>
            <person name="Jeong J.-T."/>
            <person name="Choi B.-S."/>
            <person name="Jung M."/>
            <person name="Ginzburg D."/>
            <person name="Zhao K."/>
            <person name="Won S.Y."/>
            <person name="Oh T.-J."/>
            <person name="Yu Y."/>
            <person name="Kim N.-H."/>
            <person name="Lee O.R."/>
            <person name="Lee T.-H."/>
            <person name="Bashyal P."/>
            <person name="Kim T.-S."/>
            <person name="Lee W.-H."/>
            <person name="Kawkins C."/>
            <person name="Kim C.-K."/>
            <person name="Kim J.S."/>
            <person name="Ahn B.O."/>
            <person name="Rhee S.Y."/>
            <person name="Sohng J.K."/>
        </authorList>
    </citation>
    <scope>NUCLEOTIDE SEQUENCE</scope>
    <source>
        <tissue evidence="1">Leaf</tissue>
    </source>
</reference>
<keyword evidence="2" id="KW-1185">Reference proteome</keyword>
<organism evidence="1 2">
    <name type="scientific">Senna tora</name>
    <dbReference type="NCBI Taxonomy" id="362788"/>
    <lineage>
        <taxon>Eukaryota</taxon>
        <taxon>Viridiplantae</taxon>
        <taxon>Streptophyta</taxon>
        <taxon>Embryophyta</taxon>
        <taxon>Tracheophyta</taxon>
        <taxon>Spermatophyta</taxon>
        <taxon>Magnoliopsida</taxon>
        <taxon>eudicotyledons</taxon>
        <taxon>Gunneridae</taxon>
        <taxon>Pentapetalae</taxon>
        <taxon>rosids</taxon>
        <taxon>fabids</taxon>
        <taxon>Fabales</taxon>
        <taxon>Fabaceae</taxon>
        <taxon>Caesalpinioideae</taxon>
        <taxon>Cassia clade</taxon>
        <taxon>Senna</taxon>
    </lineage>
</organism>
<accession>A0A834WHK3</accession>